<feature type="domain" description="Histidine kinase" evidence="9">
    <location>
        <begin position="78"/>
        <end position="291"/>
    </location>
</feature>
<evidence type="ECO:0000256" key="2">
    <source>
        <dbReference type="ARBA" id="ARBA00012438"/>
    </source>
</evidence>
<dbReference type="InterPro" id="IPR036097">
    <property type="entry name" value="HisK_dim/P_sf"/>
</dbReference>
<dbReference type="InterPro" id="IPR005467">
    <property type="entry name" value="His_kinase_dom"/>
</dbReference>
<organism evidence="10 11">
    <name type="scientific">Paenibacillus uliginis N3/975</name>
    <dbReference type="NCBI Taxonomy" id="1313296"/>
    <lineage>
        <taxon>Bacteria</taxon>
        <taxon>Bacillati</taxon>
        <taxon>Bacillota</taxon>
        <taxon>Bacilli</taxon>
        <taxon>Bacillales</taxon>
        <taxon>Paenibacillaceae</taxon>
        <taxon>Paenibacillus</taxon>
    </lineage>
</organism>
<keyword evidence="7" id="KW-0067">ATP-binding</keyword>
<dbReference type="AlphaFoldDB" id="A0A1X7HJ31"/>
<evidence type="ECO:0000313" key="10">
    <source>
        <dbReference type="EMBL" id="SMF86825.1"/>
    </source>
</evidence>
<dbReference type="InterPro" id="IPR050736">
    <property type="entry name" value="Sensor_HK_Regulatory"/>
</dbReference>
<gene>
    <name evidence="10" type="ORF">SAMN05661091_3518</name>
</gene>
<dbReference type="EMBL" id="LT840184">
    <property type="protein sequence ID" value="SMF86825.1"/>
    <property type="molecule type" value="Genomic_DNA"/>
</dbReference>
<dbReference type="GO" id="GO:0005524">
    <property type="term" value="F:ATP binding"/>
    <property type="evidence" value="ECO:0007669"/>
    <property type="project" value="UniProtKB-KW"/>
</dbReference>
<dbReference type="PANTHER" id="PTHR43711:SF1">
    <property type="entry name" value="HISTIDINE KINASE 1"/>
    <property type="match status" value="1"/>
</dbReference>
<dbReference type="InterPro" id="IPR003594">
    <property type="entry name" value="HATPase_dom"/>
</dbReference>
<evidence type="ECO:0000256" key="1">
    <source>
        <dbReference type="ARBA" id="ARBA00000085"/>
    </source>
</evidence>
<protein>
    <recommendedName>
        <fullName evidence="2">histidine kinase</fullName>
        <ecNumber evidence="2">2.7.13.3</ecNumber>
    </recommendedName>
</protein>
<evidence type="ECO:0000256" key="8">
    <source>
        <dbReference type="ARBA" id="ARBA00023012"/>
    </source>
</evidence>
<dbReference type="Gene3D" id="3.30.565.10">
    <property type="entry name" value="Histidine kinase-like ATPase, C-terminal domain"/>
    <property type="match status" value="1"/>
</dbReference>
<dbReference type="SUPFAM" id="SSF47384">
    <property type="entry name" value="Homodimeric domain of signal transducing histidine kinase"/>
    <property type="match status" value="1"/>
</dbReference>
<dbReference type="InterPro" id="IPR036890">
    <property type="entry name" value="HATPase_C_sf"/>
</dbReference>
<comment type="catalytic activity">
    <reaction evidence="1">
        <text>ATP + protein L-histidine = ADP + protein N-phospho-L-histidine.</text>
        <dbReference type="EC" id="2.7.13.3"/>
    </reaction>
</comment>
<evidence type="ECO:0000313" key="11">
    <source>
        <dbReference type="Proteomes" id="UP000192940"/>
    </source>
</evidence>
<name>A0A1X7HJ31_9BACL</name>
<evidence type="ECO:0000256" key="6">
    <source>
        <dbReference type="ARBA" id="ARBA00022777"/>
    </source>
</evidence>
<dbReference type="InterPro" id="IPR004358">
    <property type="entry name" value="Sig_transdc_His_kin-like_C"/>
</dbReference>
<evidence type="ECO:0000256" key="5">
    <source>
        <dbReference type="ARBA" id="ARBA00022741"/>
    </source>
</evidence>
<dbReference type="SMART" id="SM00387">
    <property type="entry name" value="HATPase_c"/>
    <property type="match status" value="1"/>
</dbReference>
<dbReference type="Gene3D" id="1.10.287.130">
    <property type="match status" value="1"/>
</dbReference>
<sequence>MLFSVSLVVWYRLSMRRTIRRLTQMVDCAIEGNFKESKYDESAISALETKLSRYIGQFQTRERNLATEKNRLKSLVSDISHQTKTPLSNILLYSQLLKEQPHLSNDCAEMVDQIALQSEKLQFLIHALVKTSRLEAGIISVSPKKESIADLLVSVCEDVKQQVEAKKIQIQLSCDCLEAVFDRKWTTEAIHNIVDNAIKYTPIGGSISVSAVSYELFCRIDINDTGIGIAEYESNEIFQRFYRSSAVGAYEGVGIGLYLAREMIMAQGGYIKVNSTLHQGSAFSVFLPSTK</sequence>
<keyword evidence="3" id="KW-0597">Phosphoprotein</keyword>
<keyword evidence="6 10" id="KW-0418">Kinase</keyword>
<dbReference type="Pfam" id="PF02518">
    <property type="entry name" value="HATPase_c"/>
    <property type="match status" value="1"/>
</dbReference>
<evidence type="ECO:0000259" key="9">
    <source>
        <dbReference type="PROSITE" id="PS50109"/>
    </source>
</evidence>
<dbReference type="SMART" id="SM00388">
    <property type="entry name" value="HisKA"/>
    <property type="match status" value="1"/>
</dbReference>
<dbReference type="SUPFAM" id="SSF55874">
    <property type="entry name" value="ATPase domain of HSP90 chaperone/DNA topoisomerase II/histidine kinase"/>
    <property type="match status" value="1"/>
</dbReference>
<evidence type="ECO:0000256" key="7">
    <source>
        <dbReference type="ARBA" id="ARBA00022840"/>
    </source>
</evidence>
<dbReference type="STRING" id="1313296.SAMN05661091_3518"/>
<keyword evidence="8" id="KW-0902">Two-component regulatory system</keyword>
<keyword evidence="11" id="KW-1185">Reference proteome</keyword>
<dbReference type="PANTHER" id="PTHR43711">
    <property type="entry name" value="TWO-COMPONENT HISTIDINE KINASE"/>
    <property type="match status" value="1"/>
</dbReference>
<dbReference type="GO" id="GO:0000155">
    <property type="term" value="F:phosphorelay sensor kinase activity"/>
    <property type="evidence" value="ECO:0007669"/>
    <property type="project" value="InterPro"/>
</dbReference>
<dbReference type="Pfam" id="PF00512">
    <property type="entry name" value="HisKA"/>
    <property type="match status" value="1"/>
</dbReference>
<evidence type="ECO:0000256" key="4">
    <source>
        <dbReference type="ARBA" id="ARBA00022679"/>
    </source>
</evidence>
<keyword evidence="4" id="KW-0808">Transferase</keyword>
<accession>A0A1X7HJ31</accession>
<reference evidence="10 11" key="1">
    <citation type="submission" date="2017-04" db="EMBL/GenBank/DDBJ databases">
        <authorList>
            <person name="Afonso C.L."/>
            <person name="Miller P.J."/>
            <person name="Scott M.A."/>
            <person name="Spackman E."/>
            <person name="Goraichik I."/>
            <person name="Dimitrov K.M."/>
            <person name="Suarez D.L."/>
            <person name="Swayne D.E."/>
        </authorList>
    </citation>
    <scope>NUCLEOTIDE SEQUENCE [LARGE SCALE GENOMIC DNA]</scope>
    <source>
        <strain evidence="10 11">N3/975</strain>
    </source>
</reference>
<dbReference type="EC" id="2.7.13.3" evidence="2"/>
<dbReference type="PRINTS" id="PR00344">
    <property type="entry name" value="BCTRLSENSOR"/>
</dbReference>
<proteinExistence type="predicted"/>
<evidence type="ECO:0000256" key="3">
    <source>
        <dbReference type="ARBA" id="ARBA00022553"/>
    </source>
</evidence>
<dbReference type="InterPro" id="IPR003661">
    <property type="entry name" value="HisK_dim/P_dom"/>
</dbReference>
<dbReference type="PROSITE" id="PS50109">
    <property type="entry name" value="HIS_KIN"/>
    <property type="match status" value="1"/>
</dbReference>
<keyword evidence="5" id="KW-0547">Nucleotide-binding</keyword>
<dbReference type="CDD" id="cd00082">
    <property type="entry name" value="HisKA"/>
    <property type="match status" value="1"/>
</dbReference>
<dbReference type="Proteomes" id="UP000192940">
    <property type="component" value="Chromosome I"/>
</dbReference>